<accession>A0AA38R4V5</accession>
<dbReference type="EMBL" id="JANBVN010000199">
    <property type="protein sequence ID" value="KAJ9133605.1"/>
    <property type="molecule type" value="Genomic_DNA"/>
</dbReference>
<evidence type="ECO:0000313" key="2">
    <source>
        <dbReference type="Proteomes" id="UP001174691"/>
    </source>
</evidence>
<reference evidence="1" key="1">
    <citation type="submission" date="2022-07" db="EMBL/GenBank/DDBJ databases">
        <title>Fungi with potential for degradation of polypropylene.</title>
        <authorList>
            <person name="Gostincar C."/>
        </authorList>
    </citation>
    <scope>NUCLEOTIDE SEQUENCE</scope>
    <source>
        <strain evidence="1">EXF-13287</strain>
    </source>
</reference>
<sequence>MVDLDLLKKTEDALKASFQVRSGYALHLSSLLAKLKPNAPATGKLSLTDGEYQNVTMQMVEIADPEAAKLSQSVKSRIIVNCLAMDQSIQLLAPVDEDLWHNIAFIKIEGLVAKDDAIQTATSITLAVLLELLDRQDRRIANKAAGKKRRS</sequence>
<gene>
    <name evidence="1" type="ORF">NKR19_g9006</name>
</gene>
<name>A0AA38R4V5_9PEZI</name>
<keyword evidence="2" id="KW-1185">Reference proteome</keyword>
<protein>
    <submittedName>
        <fullName evidence="1">Uncharacterized protein</fullName>
    </submittedName>
</protein>
<evidence type="ECO:0000313" key="1">
    <source>
        <dbReference type="EMBL" id="KAJ9133605.1"/>
    </source>
</evidence>
<organism evidence="1 2">
    <name type="scientific">Coniochaeta hoffmannii</name>
    <dbReference type="NCBI Taxonomy" id="91930"/>
    <lineage>
        <taxon>Eukaryota</taxon>
        <taxon>Fungi</taxon>
        <taxon>Dikarya</taxon>
        <taxon>Ascomycota</taxon>
        <taxon>Pezizomycotina</taxon>
        <taxon>Sordariomycetes</taxon>
        <taxon>Sordariomycetidae</taxon>
        <taxon>Coniochaetales</taxon>
        <taxon>Coniochaetaceae</taxon>
        <taxon>Coniochaeta</taxon>
    </lineage>
</organism>
<dbReference type="Proteomes" id="UP001174691">
    <property type="component" value="Unassembled WGS sequence"/>
</dbReference>
<comment type="caution">
    <text evidence="1">The sequence shown here is derived from an EMBL/GenBank/DDBJ whole genome shotgun (WGS) entry which is preliminary data.</text>
</comment>
<dbReference type="AlphaFoldDB" id="A0AA38R4V5"/>
<proteinExistence type="predicted"/>